<keyword evidence="2" id="KW-1185">Reference proteome</keyword>
<dbReference type="Pfam" id="PF08578">
    <property type="entry name" value="DUF1765"/>
    <property type="match status" value="1"/>
</dbReference>
<proteinExistence type="predicted"/>
<protein>
    <submittedName>
        <fullName evidence="1">Uncharacterized protein</fullName>
    </submittedName>
</protein>
<dbReference type="GeneID" id="11534950"/>
<dbReference type="OrthoDB" id="296767at2759"/>
<dbReference type="RefSeq" id="XP_003684174.1">
    <property type="nucleotide sequence ID" value="XM_003684126.1"/>
</dbReference>
<accession>G8BQE3</accession>
<dbReference type="eggNOG" id="ENOG502QQ52">
    <property type="taxonomic scope" value="Eukaryota"/>
</dbReference>
<gene>
    <name evidence="1" type="primary">TPHA0B00680</name>
    <name evidence="1" type="ordered locus">TPHA_0B00680</name>
</gene>
<organism evidence="1 2">
    <name type="scientific">Tetrapisispora phaffii (strain ATCC 24235 / CBS 4417 / NBRC 1672 / NRRL Y-8282 / UCD 70-5)</name>
    <name type="common">Yeast</name>
    <name type="synonym">Fabospora phaffii</name>
    <dbReference type="NCBI Taxonomy" id="1071381"/>
    <lineage>
        <taxon>Eukaryota</taxon>
        <taxon>Fungi</taxon>
        <taxon>Dikarya</taxon>
        <taxon>Ascomycota</taxon>
        <taxon>Saccharomycotina</taxon>
        <taxon>Saccharomycetes</taxon>
        <taxon>Saccharomycetales</taxon>
        <taxon>Saccharomycetaceae</taxon>
        <taxon>Tetrapisispora</taxon>
    </lineage>
</organism>
<evidence type="ECO:0000313" key="2">
    <source>
        <dbReference type="Proteomes" id="UP000005666"/>
    </source>
</evidence>
<dbReference type="InterPro" id="IPR013887">
    <property type="entry name" value="UPF0592"/>
</dbReference>
<evidence type="ECO:0000313" key="1">
    <source>
        <dbReference type="EMBL" id="CCE61740.1"/>
    </source>
</evidence>
<dbReference type="OMA" id="WHYWYII"/>
<dbReference type="HOGENOM" id="CLU_404482_0_0_1"/>
<name>G8BQE3_TETPH</name>
<reference evidence="1 2" key="1">
    <citation type="journal article" date="2011" name="Proc. Natl. Acad. Sci. U.S.A.">
        <title>Evolutionary erosion of yeast sex chromosomes by mating-type switching accidents.</title>
        <authorList>
            <person name="Gordon J.L."/>
            <person name="Armisen D."/>
            <person name="Proux-Wera E."/>
            <person name="Oheigeartaigh S.S."/>
            <person name="Byrne K.P."/>
            <person name="Wolfe K.H."/>
        </authorList>
    </citation>
    <scope>NUCLEOTIDE SEQUENCE [LARGE SCALE GENOMIC DNA]</scope>
    <source>
        <strain evidence="2">ATCC 24235 / CBS 4417 / NBRC 1672 / NRRL Y-8282 / UCD 70-5</strain>
    </source>
</reference>
<dbReference type="Proteomes" id="UP000005666">
    <property type="component" value="Chromosome 2"/>
</dbReference>
<dbReference type="KEGG" id="tpf:TPHA_0B00680"/>
<sequence>MVTTDDNDPLRNYSEKILEDTDHDIEIDELYQGLNKFILLIGDKRYLKEAGSTKHIANFLRLNFLSYLRKETSYKLVRHKEDVRIILTQWWVTLLNFLNSDADECSMEVLIYSSDIDVLSVCLECISKILSKTLLTLSNAVDNLETFSHHILITLHYMTNRLILSSRLLRDPSAHLSKRIAFLQKYNSLLRSFLGKLNAYAFFFLPDSLNFDIQLLMELQPNISLEDHKTAFSWKKRKFFITDEGKTSMDPKSIETEDTQFFKIIISYLKQDMIFTSFYWHYWYIIMTLTSSTDELQNTLKKSDEIPGLAILLKYVTWNFLSSDLHRLRSFNSSKLKQNKDANSTASSIIEANESMPDSDMDLDVQSVQRSKNSKIRKVSDQEYNNFIICNFRSFKLWECLRSLSYDFGLHISPILGLHDGSLLSFISTIPAYDSFASNIVYNKLFQFILFQFDSIFTDQFINWRFWCRGILMMLKTFSIKSEIIGLTSLFNIWKYIPNSYLRSLEENLIYNYWDLLIDKSSDNLTKILFVRLIVFKILQTDNNSLKMNLKKKLYAIDKEASSFAESNSDFVYESDSSILSFNGNRIFSITANKQLSEGDILLRKKKLAEVTKGKKSPIIFSSIIDIATSRVSVVLKNGKYPYDVIDELSTRATLLDLTQNIQKINNTVIPIQKTSTRFK</sequence>
<dbReference type="EMBL" id="HE612857">
    <property type="protein sequence ID" value="CCE61740.1"/>
    <property type="molecule type" value="Genomic_DNA"/>
</dbReference>
<dbReference type="AlphaFoldDB" id="G8BQE3"/>